<evidence type="ECO:0000313" key="2">
    <source>
        <dbReference type="EMBL" id="MRV75938.1"/>
    </source>
</evidence>
<reference evidence="2 3" key="1">
    <citation type="submission" date="2019-11" db="EMBL/GenBank/DDBJ databases">
        <title>Novel species isolated from a subtropical stream in China.</title>
        <authorList>
            <person name="Lu H."/>
        </authorList>
    </citation>
    <scope>NUCLEOTIDE SEQUENCE [LARGE SCALE GENOMIC DNA]</scope>
    <source>
        <strain evidence="2 3">FT92W</strain>
    </source>
</reference>
<evidence type="ECO:0008006" key="4">
    <source>
        <dbReference type="Google" id="ProtNLM"/>
    </source>
</evidence>
<keyword evidence="1" id="KW-0732">Signal</keyword>
<dbReference type="RefSeq" id="WP_154380952.1">
    <property type="nucleotide sequence ID" value="NZ_WKJJ01000025.1"/>
</dbReference>
<dbReference type="EMBL" id="WKJJ01000025">
    <property type="protein sequence ID" value="MRV75938.1"/>
    <property type="molecule type" value="Genomic_DNA"/>
</dbReference>
<name>A0A7X2IUW3_9BURK</name>
<sequence length="235" mass="26093">MRKWLFLLVALVCLYTGSAAAAPARTAFQARCEDTLDKTISVLTAQQNGYSINTQLSYKALTAMGGRGGHHEFVLGLTKAESWIQLNPVHLKILPDALSGYECIAPKLSFSLSYKPFVIYVGNEFVPGTCAYKEILAHEFSHMQAYLDHLPKAEQTVRDALARRFAGKPFYAPQGTAVSALNHEVSASWLPFIRNEMQKAELAQVAIDAPEEYQRISNACDGEIQRILKQGRSQR</sequence>
<proteinExistence type="predicted"/>
<evidence type="ECO:0000313" key="3">
    <source>
        <dbReference type="Proteomes" id="UP000446768"/>
    </source>
</evidence>
<feature type="signal peptide" evidence="1">
    <location>
        <begin position="1"/>
        <end position="21"/>
    </location>
</feature>
<organism evidence="2 3">
    <name type="scientific">Pseudoduganella rivuli</name>
    <dbReference type="NCBI Taxonomy" id="2666085"/>
    <lineage>
        <taxon>Bacteria</taxon>
        <taxon>Pseudomonadati</taxon>
        <taxon>Pseudomonadota</taxon>
        <taxon>Betaproteobacteria</taxon>
        <taxon>Burkholderiales</taxon>
        <taxon>Oxalobacteraceae</taxon>
        <taxon>Telluria group</taxon>
        <taxon>Pseudoduganella</taxon>
    </lineage>
</organism>
<accession>A0A7X2IUW3</accession>
<evidence type="ECO:0000256" key="1">
    <source>
        <dbReference type="SAM" id="SignalP"/>
    </source>
</evidence>
<feature type="chain" id="PRO_5030626841" description="DUF922 domain-containing protein" evidence="1">
    <location>
        <begin position="22"/>
        <end position="235"/>
    </location>
</feature>
<gene>
    <name evidence="2" type="ORF">GJ700_29915</name>
</gene>
<dbReference type="Proteomes" id="UP000446768">
    <property type="component" value="Unassembled WGS sequence"/>
</dbReference>
<protein>
    <recommendedName>
        <fullName evidence="4">DUF922 domain-containing protein</fullName>
    </recommendedName>
</protein>
<comment type="caution">
    <text evidence="2">The sequence shown here is derived from an EMBL/GenBank/DDBJ whole genome shotgun (WGS) entry which is preliminary data.</text>
</comment>
<dbReference type="AlphaFoldDB" id="A0A7X2IUW3"/>
<keyword evidence="3" id="KW-1185">Reference proteome</keyword>